<dbReference type="EMBL" id="JBHSAF010000014">
    <property type="protein sequence ID" value="MFC3914142.1"/>
    <property type="molecule type" value="Genomic_DNA"/>
</dbReference>
<dbReference type="PROSITE" id="PS50109">
    <property type="entry name" value="HIS_KIN"/>
    <property type="match status" value="1"/>
</dbReference>
<dbReference type="CDD" id="cd00082">
    <property type="entry name" value="HisKA"/>
    <property type="match status" value="1"/>
</dbReference>
<dbReference type="SUPFAM" id="SSF47188">
    <property type="entry name" value="Hemerythrin-like"/>
    <property type="match status" value="1"/>
</dbReference>
<keyword evidence="10" id="KW-1185">Reference proteome</keyword>
<evidence type="ECO:0000259" key="8">
    <source>
        <dbReference type="PROSITE" id="PS50109"/>
    </source>
</evidence>
<proteinExistence type="inferred from homology"/>
<keyword evidence="7" id="KW-0175">Coiled coil</keyword>
<name>A0ABV8CPN7_9GAMM</name>
<keyword evidence="9" id="KW-0067">ATP-binding</keyword>
<keyword evidence="4" id="KW-0597">Phosphoprotein</keyword>
<dbReference type="GO" id="GO:0005524">
    <property type="term" value="F:ATP binding"/>
    <property type="evidence" value="ECO:0007669"/>
    <property type="project" value="UniProtKB-KW"/>
</dbReference>
<reference evidence="10" key="1">
    <citation type="journal article" date="2019" name="Int. J. Syst. Evol. Microbiol.">
        <title>The Global Catalogue of Microorganisms (GCM) 10K type strain sequencing project: providing services to taxonomists for standard genome sequencing and annotation.</title>
        <authorList>
            <consortium name="The Broad Institute Genomics Platform"/>
            <consortium name="The Broad Institute Genome Sequencing Center for Infectious Disease"/>
            <person name="Wu L."/>
            <person name="Ma J."/>
        </authorList>
    </citation>
    <scope>NUCLEOTIDE SEQUENCE [LARGE SCALE GENOMIC DNA]</scope>
    <source>
        <strain evidence="10">CCUG 54939</strain>
    </source>
</reference>
<dbReference type="Gene3D" id="1.10.287.130">
    <property type="match status" value="1"/>
</dbReference>
<evidence type="ECO:0000256" key="5">
    <source>
        <dbReference type="ARBA" id="ARBA00022723"/>
    </source>
</evidence>
<sequence>MSLLEGVTAEQLQERLRKLAVVLREHMNEEEEQMFLSGCLSDVMIEHAKDHQLFLHHLYQANKEKMTTDEIRVFLRYMSFWLRFHVLTIDRPVAYQIQAIARGVSSRQAFVESVKVACEAMPELLSGLHNTYADLYDSQLNVVRQNNRLRETRKELEENNRLLEVHVANRTAELTRANEELREEYLALEKVTRELEMTHKQLIQSDKMAAIGQLAAGVAHEINNPIGFINANLGTLNNYVSSFVDLINFYEQVADELPGHIQEKIQLYRKQIEIDYLKADVIDLLAESAEGLERVKQIIQDLKNFARADDAQFVEADLIRGIDSTLNVVWNELKYKAQVHKEYVPLPLVCCVPSQINQVLMNILVNAAHSIEKQGDIWIRTGFDEGQVWIEIQDNGCGMSDDVKSRIFDPFFTTKPVGEGTGLGLSLAYGIIDKHHGQISVVSHPGEGSCFRIVLPLHTGERGITPAQ</sequence>
<dbReference type="Proteomes" id="UP001595692">
    <property type="component" value="Unassembled WGS sequence"/>
</dbReference>
<dbReference type="PRINTS" id="PR00344">
    <property type="entry name" value="BCTRLSENSOR"/>
</dbReference>
<dbReference type="RefSeq" id="WP_377152713.1">
    <property type="nucleotide sequence ID" value="NZ_JBHSAF010000014.1"/>
</dbReference>
<feature type="domain" description="Histidine kinase" evidence="8">
    <location>
        <begin position="217"/>
        <end position="459"/>
    </location>
</feature>
<evidence type="ECO:0000313" key="9">
    <source>
        <dbReference type="EMBL" id="MFC3914142.1"/>
    </source>
</evidence>
<keyword evidence="6" id="KW-0408">Iron</keyword>
<dbReference type="InterPro" id="IPR003594">
    <property type="entry name" value="HATPase_dom"/>
</dbReference>
<evidence type="ECO:0000256" key="1">
    <source>
        <dbReference type="ARBA" id="ARBA00000085"/>
    </source>
</evidence>
<dbReference type="InterPro" id="IPR005467">
    <property type="entry name" value="His_kinase_dom"/>
</dbReference>
<dbReference type="PANTHER" id="PTHR43065">
    <property type="entry name" value="SENSOR HISTIDINE KINASE"/>
    <property type="match status" value="1"/>
</dbReference>
<dbReference type="InterPro" id="IPR004358">
    <property type="entry name" value="Sig_transdc_His_kin-like_C"/>
</dbReference>
<dbReference type="InterPro" id="IPR036097">
    <property type="entry name" value="HisK_dim/P_sf"/>
</dbReference>
<dbReference type="Gene3D" id="1.20.120.50">
    <property type="entry name" value="Hemerythrin-like"/>
    <property type="match status" value="1"/>
</dbReference>
<dbReference type="InterPro" id="IPR035938">
    <property type="entry name" value="Hemerythrin-like_sf"/>
</dbReference>
<dbReference type="Pfam" id="PF02518">
    <property type="entry name" value="HATPase_c"/>
    <property type="match status" value="1"/>
</dbReference>
<comment type="catalytic activity">
    <reaction evidence="1">
        <text>ATP + protein L-histidine = ADP + protein N-phospho-L-histidine.</text>
        <dbReference type="EC" id="2.7.13.3"/>
    </reaction>
</comment>
<dbReference type="Gene3D" id="3.30.565.10">
    <property type="entry name" value="Histidine kinase-like ATPase, C-terminal domain"/>
    <property type="match status" value="1"/>
</dbReference>
<dbReference type="SMART" id="SM00387">
    <property type="entry name" value="HATPase_c"/>
    <property type="match status" value="1"/>
</dbReference>
<feature type="coiled-coil region" evidence="7">
    <location>
        <begin position="139"/>
        <end position="198"/>
    </location>
</feature>
<evidence type="ECO:0000256" key="3">
    <source>
        <dbReference type="ARBA" id="ARBA00012438"/>
    </source>
</evidence>
<comment type="caution">
    <text evidence="9">The sequence shown here is derived from an EMBL/GenBank/DDBJ whole genome shotgun (WGS) entry which is preliminary data.</text>
</comment>
<keyword evidence="9" id="KW-0547">Nucleotide-binding</keyword>
<comment type="similarity">
    <text evidence="2">Belongs to the hemerythrin family.</text>
</comment>
<evidence type="ECO:0000256" key="2">
    <source>
        <dbReference type="ARBA" id="ARBA00010587"/>
    </source>
</evidence>
<dbReference type="EC" id="2.7.13.3" evidence="3"/>
<dbReference type="PANTHER" id="PTHR43065:SF50">
    <property type="entry name" value="HISTIDINE KINASE"/>
    <property type="match status" value="1"/>
</dbReference>
<dbReference type="InterPro" id="IPR036890">
    <property type="entry name" value="HATPase_C_sf"/>
</dbReference>
<keyword evidence="5" id="KW-0479">Metal-binding</keyword>
<gene>
    <name evidence="9" type="ORF">ACFOSS_11760</name>
</gene>
<evidence type="ECO:0000256" key="7">
    <source>
        <dbReference type="SAM" id="Coils"/>
    </source>
</evidence>
<evidence type="ECO:0000256" key="6">
    <source>
        <dbReference type="ARBA" id="ARBA00023004"/>
    </source>
</evidence>
<protein>
    <recommendedName>
        <fullName evidence="3">histidine kinase</fullName>
        <ecNumber evidence="3">2.7.13.3</ecNumber>
    </recommendedName>
</protein>
<dbReference type="SUPFAM" id="SSF47384">
    <property type="entry name" value="Homodimeric domain of signal transducing histidine kinase"/>
    <property type="match status" value="1"/>
</dbReference>
<dbReference type="InterPro" id="IPR003661">
    <property type="entry name" value="HisK_dim/P_dom"/>
</dbReference>
<dbReference type="SUPFAM" id="SSF55874">
    <property type="entry name" value="ATPase domain of HSP90 chaperone/DNA topoisomerase II/histidine kinase"/>
    <property type="match status" value="1"/>
</dbReference>
<accession>A0ABV8CPN7</accession>
<organism evidence="9 10">
    <name type="scientific">Pseudaeromonas sharmana</name>
    <dbReference type="NCBI Taxonomy" id="328412"/>
    <lineage>
        <taxon>Bacteria</taxon>
        <taxon>Pseudomonadati</taxon>
        <taxon>Pseudomonadota</taxon>
        <taxon>Gammaproteobacteria</taxon>
        <taxon>Aeromonadales</taxon>
        <taxon>Aeromonadaceae</taxon>
        <taxon>Pseudaeromonas</taxon>
    </lineage>
</organism>
<evidence type="ECO:0000313" key="10">
    <source>
        <dbReference type="Proteomes" id="UP001595692"/>
    </source>
</evidence>
<evidence type="ECO:0000256" key="4">
    <source>
        <dbReference type="ARBA" id="ARBA00022553"/>
    </source>
</evidence>